<name>A0A812G5R6_9DINO</name>
<feature type="domain" description="HNH nuclease" evidence="1">
    <location>
        <begin position="254"/>
        <end position="303"/>
    </location>
</feature>
<evidence type="ECO:0000313" key="3">
    <source>
        <dbReference type="Proteomes" id="UP000604046"/>
    </source>
</evidence>
<accession>A0A812G5R6</accession>
<dbReference type="SMART" id="SM00507">
    <property type="entry name" value="HNHc"/>
    <property type="match status" value="2"/>
</dbReference>
<dbReference type="SUPFAM" id="SSF54060">
    <property type="entry name" value="His-Me finger endonucleases"/>
    <property type="match status" value="2"/>
</dbReference>
<evidence type="ECO:0000259" key="1">
    <source>
        <dbReference type="SMART" id="SM00507"/>
    </source>
</evidence>
<dbReference type="Gene3D" id="3.90.75.20">
    <property type="match status" value="2"/>
</dbReference>
<sequence length="403" mass="44834">MHSLTSVARLRLHQKIWREIRLGTISVQARWGSCEWQVSSFGRVRSSTGVVSSGHATDAGYRRVTINRRQYYVHRLVAAAFLGPSPDPSRWQVNHVDGDAANNAVTNLEYVSPAENQLHSFQTNRSRRRAGDRLGKAVLWRPTGQESWSLCSSQAETERLLGFGRDTVGRCFRGAQPTSSANGVCYEFRPANAPTTSQEEGELWKVARYPGRPDAVPNLTVSSHGRIWSQTWRQNTTVTQGTEDRQGYFRVRKAGCLFLVHRLVAATFLGQPGDAGLYVNHIDGDRGNNHVHNLEYATPSENMKHAYALMRTDGQAPKSRNGKAVLAKEIGSHESWQAFDSISAAARHTGIKVVHISQACRGLRGYAGSCEFKFMPQQQPVLGEEWRPVVLEGARIAVSQQTK</sequence>
<dbReference type="Gene3D" id="1.10.10.10">
    <property type="entry name" value="Winged helix-like DNA-binding domain superfamily/Winged helix DNA-binding domain"/>
    <property type="match status" value="1"/>
</dbReference>
<keyword evidence="3" id="KW-1185">Reference proteome</keyword>
<proteinExistence type="predicted"/>
<dbReference type="OrthoDB" id="2147154at2759"/>
<dbReference type="EMBL" id="CAJNDS010000001">
    <property type="protein sequence ID" value="CAE6909273.1"/>
    <property type="molecule type" value="Genomic_DNA"/>
</dbReference>
<dbReference type="Pfam" id="PF13392">
    <property type="entry name" value="HNH_3"/>
    <property type="match status" value="2"/>
</dbReference>
<dbReference type="InterPro" id="IPR036388">
    <property type="entry name" value="WH-like_DNA-bd_sf"/>
</dbReference>
<reference evidence="2" key="1">
    <citation type="submission" date="2021-02" db="EMBL/GenBank/DDBJ databases">
        <authorList>
            <person name="Dougan E. K."/>
            <person name="Rhodes N."/>
            <person name="Thang M."/>
            <person name="Chan C."/>
        </authorList>
    </citation>
    <scope>NUCLEOTIDE SEQUENCE</scope>
</reference>
<evidence type="ECO:0000313" key="2">
    <source>
        <dbReference type="EMBL" id="CAE6909273.1"/>
    </source>
</evidence>
<dbReference type="Proteomes" id="UP000604046">
    <property type="component" value="Unassembled WGS sequence"/>
</dbReference>
<dbReference type="InterPro" id="IPR044925">
    <property type="entry name" value="His-Me_finger_sf"/>
</dbReference>
<gene>
    <name evidence="2" type="ORF">SNAT2548_LOCUS31</name>
</gene>
<comment type="caution">
    <text evidence="2">The sequence shown here is derived from an EMBL/GenBank/DDBJ whole genome shotgun (WGS) entry which is preliminary data.</text>
</comment>
<feature type="domain" description="HNH nuclease" evidence="1">
    <location>
        <begin position="67"/>
        <end position="117"/>
    </location>
</feature>
<organism evidence="2 3">
    <name type="scientific">Symbiodinium natans</name>
    <dbReference type="NCBI Taxonomy" id="878477"/>
    <lineage>
        <taxon>Eukaryota</taxon>
        <taxon>Sar</taxon>
        <taxon>Alveolata</taxon>
        <taxon>Dinophyceae</taxon>
        <taxon>Suessiales</taxon>
        <taxon>Symbiodiniaceae</taxon>
        <taxon>Symbiodinium</taxon>
    </lineage>
</organism>
<dbReference type="InterPro" id="IPR003615">
    <property type="entry name" value="HNH_nuc"/>
</dbReference>
<protein>
    <recommendedName>
        <fullName evidence="1">HNH nuclease domain-containing protein</fullName>
    </recommendedName>
</protein>
<dbReference type="AlphaFoldDB" id="A0A812G5R6"/>